<keyword evidence="4" id="KW-1185">Reference proteome</keyword>
<comment type="caution">
    <text evidence="3">The sequence shown here is derived from an EMBL/GenBank/DDBJ whole genome shotgun (WGS) entry which is preliminary data.</text>
</comment>
<feature type="domain" description="DUF4132" evidence="1">
    <location>
        <begin position="398"/>
        <end position="573"/>
    </location>
</feature>
<evidence type="ECO:0000259" key="2">
    <source>
        <dbReference type="Pfam" id="PF24879"/>
    </source>
</evidence>
<sequence length="824" mass="91826">MAASVTPTLAEFDELVAVEDLSGLVDAYARMASSTKPWMSTESEYVTVLAALSATSRAELIARLARYSDSNNRVDLHTKHRVRSLATLLHAAEKTHDLDAHLPLLQEVAATWVWYPTEPLQAVLEAFRAVGRPVPPQVIATGRRSAIAGWNAGQFKAFMDTWSDPLLNVGEPWAERASKDLRGLGNEWRELVYHCRTATAAKPTAKWEKRARELFAATGPDTRERLIGWLELVPLPRTDDQALDYGYHVEGTLDPYNADIIRGMMWILGFLGDDVQSARVLSGLVNTMLKKIPGVGPRAPKIANAAVLALSRMEGEHSLGQLARLSSSVKFKGTLNQINTAMEAKATALGVTRDEIEEMAVPAYGLTEVGRQVVPLGDCRAEITVDTEAALSWFNESGKQTKAPPAAVKRDHPDRIKELKAGVKDVNKMMTAQIERLDRQFLLRRQWRGDVWRQRYAAHPLLATLTRRLLWRVDDRVCGYADGRWRDLSDACVDIPDSARIQLWHPIGEEVASIVAWREWLERHQIRQPFKQAHREVYLLTAAEENTGTYSNRFAAHILRQHQFHALAAARGWRNRLRLMVDDSYEPPYKELPAWGLRAEFWVEGIGDDYGADTTDSGSYLRLVTDQVRFYRAEAEANYGHASGGGYGRYRGGGGEADEPIPLSQIPPLVLSEVLRDVDLFVGVASVGNDPTWSDGGPEGRYRDYWHSYSFGELGQTAQTRKELLSRLIPRLAIRDRAEVDGRFLVVRGDIRTYKIHLGSGNILMEPNDQYLCIVAGQFKGGRGDTGFLPFEGDGTLAVILSKALLLAKDTAITDSTITSQLGR</sequence>
<dbReference type="AlphaFoldDB" id="A0A543B1A2"/>
<feature type="domain" description="DUF7737" evidence="2">
    <location>
        <begin position="718"/>
        <end position="822"/>
    </location>
</feature>
<dbReference type="OrthoDB" id="9763697at2"/>
<evidence type="ECO:0000313" key="4">
    <source>
        <dbReference type="Proteomes" id="UP000317043"/>
    </source>
</evidence>
<name>A0A543B1A2_9ACTN</name>
<dbReference type="Pfam" id="PF13569">
    <property type="entry name" value="DUF4132"/>
    <property type="match status" value="1"/>
</dbReference>
<dbReference type="InterPro" id="IPR056639">
    <property type="entry name" value="DUF7737"/>
</dbReference>
<evidence type="ECO:0000259" key="1">
    <source>
        <dbReference type="Pfam" id="PF13569"/>
    </source>
</evidence>
<evidence type="ECO:0000313" key="3">
    <source>
        <dbReference type="EMBL" id="TQL78612.1"/>
    </source>
</evidence>
<dbReference type="Proteomes" id="UP000317043">
    <property type="component" value="Unassembled WGS sequence"/>
</dbReference>
<reference evidence="3 4" key="1">
    <citation type="submission" date="2019-06" db="EMBL/GenBank/DDBJ databases">
        <title>Sequencing the genomes of 1000 actinobacteria strains.</title>
        <authorList>
            <person name="Klenk H.-P."/>
        </authorList>
    </citation>
    <scope>NUCLEOTIDE SEQUENCE [LARGE SCALE GENOMIC DNA]</scope>
    <source>
        <strain evidence="3 4">DSM 45928</strain>
    </source>
</reference>
<dbReference type="InParanoid" id="A0A543B1A2"/>
<gene>
    <name evidence="3" type="ORF">FB566_4202</name>
</gene>
<dbReference type="RefSeq" id="WP_142043284.1">
    <property type="nucleotide sequence ID" value="NZ_JBHTGS010000003.1"/>
</dbReference>
<dbReference type="Pfam" id="PF24879">
    <property type="entry name" value="DUF7737"/>
    <property type="match status" value="1"/>
</dbReference>
<dbReference type="InterPro" id="IPR025406">
    <property type="entry name" value="DUF4132"/>
</dbReference>
<dbReference type="EMBL" id="VFOW01000001">
    <property type="protein sequence ID" value="TQL78612.1"/>
    <property type="molecule type" value="Genomic_DNA"/>
</dbReference>
<proteinExistence type="predicted"/>
<protein>
    <submittedName>
        <fullName evidence="3">Uncharacterized protein DUF4132</fullName>
    </submittedName>
</protein>
<accession>A0A543B1A2</accession>
<organism evidence="3 4">
    <name type="scientific">Stackebrandtia endophytica</name>
    <dbReference type="NCBI Taxonomy" id="1496996"/>
    <lineage>
        <taxon>Bacteria</taxon>
        <taxon>Bacillati</taxon>
        <taxon>Actinomycetota</taxon>
        <taxon>Actinomycetes</taxon>
        <taxon>Glycomycetales</taxon>
        <taxon>Glycomycetaceae</taxon>
        <taxon>Stackebrandtia</taxon>
    </lineage>
</organism>